<dbReference type="PANTHER" id="PTHR21600">
    <property type="entry name" value="MITOCHONDRIAL RNA PSEUDOURIDINE SYNTHASE"/>
    <property type="match status" value="1"/>
</dbReference>
<dbReference type="InterPro" id="IPR020103">
    <property type="entry name" value="PsdUridine_synth_cat_dom_sf"/>
</dbReference>
<dbReference type="AlphaFoldDB" id="A0A3N4W8E7"/>
<comment type="similarity">
    <text evidence="1">Belongs to the pseudouridine synthase RluA family.</text>
</comment>
<dbReference type="GO" id="GO:0003723">
    <property type="term" value="F:RNA binding"/>
    <property type="evidence" value="ECO:0007669"/>
    <property type="project" value="InterPro"/>
</dbReference>
<comment type="caution">
    <text evidence="3">The sequence shown here is derived from an EMBL/GenBank/DDBJ whole genome shotgun (WGS) entry which is preliminary data.</text>
</comment>
<dbReference type="OrthoDB" id="9807829at2"/>
<dbReference type="InterPro" id="IPR006145">
    <property type="entry name" value="PsdUridine_synth_RsuA/RluA"/>
</dbReference>
<sequence length="216" mass="24709">MNNEFSVVYRHSDFVIIDKPAGVSVHRDEQAVGLTEKVANQLGVEKVWLVHRLDKITSGLLILALSKTAAVYFYELFEQHQIQKIYLALAIQKPKKKQGKIIGDMVRTRNGAWKLCQSRVQPAITQFISYSLEPNLRLFILQPKTGKTHQLRVAMKSLGSPILGDMLYGGKLVDRVYLHAYKLIFNYGSEQIIVERFPKMGEMWHKISEIALDQIL</sequence>
<dbReference type="CDD" id="cd02869">
    <property type="entry name" value="PseudoU_synth_RluA_like"/>
    <property type="match status" value="1"/>
</dbReference>
<dbReference type="GO" id="GO:0009982">
    <property type="term" value="F:pseudouridine synthase activity"/>
    <property type="evidence" value="ECO:0007669"/>
    <property type="project" value="InterPro"/>
</dbReference>
<dbReference type="InterPro" id="IPR050188">
    <property type="entry name" value="RluA_PseudoU_synthase"/>
</dbReference>
<evidence type="ECO:0000259" key="2">
    <source>
        <dbReference type="Pfam" id="PF00849"/>
    </source>
</evidence>
<feature type="domain" description="Pseudouridine synthase RsuA/RluA-like" evidence="2">
    <location>
        <begin position="13"/>
        <end position="156"/>
    </location>
</feature>
<reference evidence="3 4" key="1">
    <citation type="submission" date="2018-11" db="EMBL/GenBank/DDBJ databases">
        <title>Genomic Encyclopedia of Type Strains, Phase IV (KMG-IV): sequencing the most valuable type-strain genomes for metagenomic binning, comparative biology and taxonomic classification.</title>
        <authorList>
            <person name="Goeker M."/>
        </authorList>
    </citation>
    <scope>NUCLEOTIDE SEQUENCE [LARGE SCALE GENOMIC DNA]</scope>
    <source>
        <strain evidence="3 4">DSM 27238</strain>
    </source>
</reference>
<proteinExistence type="inferred from homology"/>
<dbReference type="Pfam" id="PF00849">
    <property type="entry name" value="PseudoU_synth_2"/>
    <property type="match status" value="1"/>
</dbReference>
<dbReference type="Gene3D" id="3.30.2350.10">
    <property type="entry name" value="Pseudouridine synthase"/>
    <property type="match status" value="1"/>
</dbReference>
<organism evidence="3 4">
    <name type="scientific">Vespertiliibacter pulmonis</name>
    <dbReference type="NCBI Taxonomy" id="1443036"/>
    <lineage>
        <taxon>Bacteria</taxon>
        <taxon>Pseudomonadati</taxon>
        <taxon>Pseudomonadota</taxon>
        <taxon>Gammaproteobacteria</taxon>
        <taxon>Pasteurellales</taxon>
        <taxon>Pasteurellaceae</taxon>
        <taxon>Vespertiliibacter</taxon>
    </lineage>
</organism>
<dbReference type="Proteomes" id="UP000281691">
    <property type="component" value="Unassembled WGS sequence"/>
</dbReference>
<dbReference type="InterPro" id="IPR006224">
    <property type="entry name" value="PsdUridine_synth_RluA-like_CS"/>
</dbReference>
<evidence type="ECO:0000313" key="3">
    <source>
        <dbReference type="EMBL" id="RPE85817.1"/>
    </source>
</evidence>
<dbReference type="SUPFAM" id="SSF55120">
    <property type="entry name" value="Pseudouridine synthase"/>
    <property type="match status" value="1"/>
</dbReference>
<dbReference type="InterPro" id="IPR006508">
    <property type="entry name" value="PsdUridine_synth_RluA-like"/>
</dbReference>
<dbReference type="GO" id="GO:0140098">
    <property type="term" value="F:catalytic activity, acting on RNA"/>
    <property type="evidence" value="ECO:0007669"/>
    <property type="project" value="UniProtKB-ARBA"/>
</dbReference>
<dbReference type="RefSeq" id="WP_124210399.1">
    <property type="nucleotide sequence ID" value="NZ_CP016615.1"/>
</dbReference>
<evidence type="ECO:0000313" key="4">
    <source>
        <dbReference type="Proteomes" id="UP000281691"/>
    </source>
</evidence>
<dbReference type="GO" id="GO:0000455">
    <property type="term" value="P:enzyme-directed rRNA pseudouridine synthesis"/>
    <property type="evidence" value="ECO:0007669"/>
    <property type="project" value="TreeGrafter"/>
</dbReference>
<dbReference type="EMBL" id="RKQP01000001">
    <property type="protein sequence ID" value="RPE85817.1"/>
    <property type="molecule type" value="Genomic_DNA"/>
</dbReference>
<dbReference type="PANTHER" id="PTHR21600:SF87">
    <property type="entry name" value="RNA PSEUDOURIDYLATE SYNTHASE DOMAIN-CONTAINING PROTEIN 1"/>
    <property type="match status" value="1"/>
</dbReference>
<accession>A0A3N4W8E7</accession>
<dbReference type="NCBIfam" id="TIGR01621">
    <property type="entry name" value="RluA-like"/>
    <property type="match status" value="1"/>
</dbReference>
<gene>
    <name evidence="3" type="ORF">EDC46_0201</name>
</gene>
<dbReference type="PROSITE" id="PS01129">
    <property type="entry name" value="PSI_RLU"/>
    <property type="match status" value="1"/>
</dbReference>
<protein>
    <submittedName>
        <fullName evidence="3">tRNA pseudouridine32 synthase/23S rRNA pseudouridine746 synthase</fullName>
    </submittedName>
</protein>
<evidence type="ECO:0000256" key="1">
    <source>
        <dbReference type="ARBA" id="ARBA00010876"/>
    </source>
</evidence>
<name>A0A3N4W8E7_9PAST</name>
<keyword evidence="4" id="KW-1185">Reference proteome</keyword>